<dbReference type="InterPro" id="IPR051270">
    <property type="entry name" value="Tyrosine-tRNA_ligase_regulator"/>
</dbReference>
<dbReference type="Pfam" id="PF01588">
    <property type="entry name" value="tRNA_bind"/>
    <property type="match status" value="1"/>
</dbReference>
<dbReference type="InterPro" id="IPR012340">
    <property type="entry name" value="NA-bd_OB-fold"/>
</dbReference>
<keyword evidence="2 3" id="KW-0694">RNA-binding</keyword>
<dbReference type="InterPro" id="IPR002547">
    <property type="entry name" value="tRNA-bd_dom"/>
</dbReference>
<feature type="domain" description="TRNA-binding" evidence="4">
    <location>
        <begin position="28"/>
        <end position="131"/>
    </location>
</feature>
<keyword evidence="6" id="KW-1185">Reference proteome</keyword>
<dbReference type="SUPFAM" id="SSF50249">
    <property type="entry name" value="Nucleic acid-binding proteins"/>
    <property type="match status" value="1"/>
</dbReference>
<keyword evidence="1 3" id="KW-0820">tRNA-binding</keyword>
<evidence type="ECO:0000259" key="4">
    <source>
        <dbReference type="PROSITE" id="PS50886"/>
    </source>
</evidence>
<gene>
    <name evidence="5" type="ORF">GCM10009765_29610</name>
</gene>
<evidence type="ECO:0000313" key="6">
    <source>
        <dbReference type="Proteomes" id="UP001500618"/>
    </source>
</evidence>
<proteinExistence type="predicted"/>
<dbReference type="Proteomes" id="UP001500618">
    <property type="component" value="Unassembled WGS sequence"/>
</dbReference>
<evidence type="ECO:0000256" key="1">
    <source>
        <dbReference type="ARBA" id="ARBA00022555"/>
    </source>
</evidence>
<dbReference type="RefSeq" id="WP_163567853.1">
    <property type="nucleotide sequence ID" value="NZ_BAAANY010000009.1"/>
</dbReference>
<protein>
    <recommendedName>
        <fullName evidence="4">tRNA-binding domain-containing protein</fullName>
    </recommendedName>
</protein>
<comment type="caution">
    <text evidence="5">The sequence shown here is derived from an EMBL/GenBank/DDBJ whole genome shotgun (WGS) entry which is preliminary data.</text>
</comment>
<name>A0ABP4SWM0_9ACTN</name>
<evidence type="ECO:0000313" key="5">
    <source>
        <dbReference type="EMBL" id="GAA1678383.1"/>
    </source>
</evidence>
<evidence type="ECO:0000256" key="2">
    <source>
        <dbReference type="ARBA" id="ARBA00022884"/>
    </source>
</evidence>
<dbReference type="PANTHER" id="PTHR11586:SF37">
    <property type="entry name" value="TRNA-BINDING DOMAIN-CONTAINING PROTEIN"/>
    <property type="match status" value="1"/>
</dbReference>
<accession>A0ABP4SWM0</accession>
<dbReference type="PROSITE" id="PS50886">
    <property type="entry name" value="TRBD"/>
    <property type="match status" value="1"/>
</dbReference>
<evidence type="ECO:0000256" key="3">
    <source>
        <dbReference type="PROSITE-ProRule" id="PRU00209"/>
    </source>
</evidence>
<dbReference type="Gene3D" id="2.40.50.140">
    <property type="entry name" value="Nucleic acid-binding proteins"/>
    <property type="match status" value="1"/>
</dbReference>
<organism evidence="5 6">
    <name type="scientific">Fodinicola feengrottensis</name>
    <dbReference type="NCBI Taxonomy" id="435914"/>
    <lineage>
        <taxon>Bacteria</taxon>
        <taxon>Bacillati</taxon>
        <taxon>Actinomycetota</taxon>
        <taxon>Actinomycetes</taxon>
        <taxon>Mycobacteriales</taxon>
        <taxon>Fodinicola</taxon>
    </lineage>
</organism>
<dbReference type="CDD" id="cd02798">
    <property type="entry name" value="tRNA_bind_CsaA"/>
    <property type="match status" value="1"/>
</dbReference>
<reference evidence="6" key="1">
    <citation type="journal article" date="2019" name="Int. J. Syst. Evol. Microbiol.">
        <title>The Global Catalogue of Microorganisms (GCM) 10K type strain sequencing project: providing services to taxonomists for standard genome sequencing and annotation.</title>
        <authorList>
            <consortium name="The Broad Institute Genomics Platform"/>
            <consortium name="The Broad Institute Genome Sequencing Center for Infectious Disease"/>
            <person name="Wu L."/>
            <person name="Ma J."/>
        </authorList>
    </citation>
    <scope>NUCLEOTIDE SEQUENCE [LARGE SCALE GENOMIC DNA]</scope>
    <source>
        <strain evidence="6">JCM 14718</strain>
    </source>
</reference>
<dbReference type="EMBL" id="BAAANY010000009">
    <property type="protein sequence ID" value="GAA1678383.1"/>
    <property type="molecule type" value="Genomic_DNA"/>
</dbReference>
<dbReference type="PANTHER" id="PTHR11586">
    <property type="entry name" value="TRNA-AMINOACYLATION COFACTOR ARC1 FAMILY MEMBER"/>
    <property type="match status" value="1"/>
</dbReference>
<dbReference type="NCBIfam" id="NF007494">
    <property type="entry name" value="PRK10089.1-3"/>
    <property type="match status" value="1"/>
</dbReference>
<sequence length="131" mass="14036">MAQHVIDSDGRPYDPEKLPAKPEIDLGTFFSVDLRVGRVLAVDDFPKARKPAWRLTVDFGPHVGVLRTSAQVTNYSRDELLGRAVVGAVNLPAKRIGGFESEFLLMGGLAPDGTVTLLELPGDLPPGSTVA</sequence>